<evidence type="ECO:0000313" key="2">
    <source>
        <dbReference type="Proteomes" id="UP000625711"/>
    </source>
</evidence>
<dbReference type="AlphaFoldDB" id="A0A834MJA5"/>
<sequence length="68" mass="8113">MSYFGEFSFLIRQKKKKRKYKLIQSENVDQSHTICHVILKRRGLTQLSICHILSVFNIKIIRISLILH</sequence>
<reference evidence="1" key="1">
    <citation type="submission" date="2020-08" db="EMBL/GenBank/DDBJ databases">
        <title>Genome sequencing and assembly of the red palm weevil Rhynchophorus ferrugineus.</title>
        <authorList>
            <person name="Dias G.B."/>
            <person name="Bergman C.M."/>
            <person name="Manee M."/>
        </authorList>
    </citation>
    <scope>NUCLEOTIDE SEQUENCE</scope>
    <source>
        <strain evidence="1">AA-2017</strain>
        <tissue evidence="1">Whole larva</tissue>
    </source>
</reference>
<gene>
    <name evidence="1" type="ORF">GWI33_022095</name>
</gene>
<name>A0A834MJA5_RHYFE</name>
<accession>A0A834MJA5</accession>
<dbReference type="EMBL" id="JAACXV010000077">
    <property type="protein sequence ID" value="KAF7284506.1"/>
    <property type="molecule type" value="Genomic_DNA"/>
</dbReference>
<evidence type="ECO:0000313" key="1">
    <source>
        <dbReference type="EMBL" id="KAF7284506.1"/>
    </source>
</evidence>
<proteinExistence type="predicted"/>
<dbReference type="Proteomes" id="UP000625711">
    <property type="component" value="Unassembled WGS sequence"/>
</dbReference>
<keyword evidence="2" id="KW-1185">Reference proteome</keyword>
<organism evidence="1 2">
    <name type="scientific">Rhynchophorus ferrugineus</name>
    <name type="common">Red palm weevil</name>
    <name type="synonym">Curculio ferrugineus</name>
    <dbReference type="NCBI Taxonomy" id="354439"/>
    <lineage>
        <taxon>Eukaryota</taxon>
        <taxon>Metazoa</taxon>
        <taxon>Ecdysozoa</taxon>
        <taxon>Arthropoda</taxon>
        <taxon>Hexapoda</taxon>
        <taxon>Insecta</taxon>
        <taxon>Pterygota</taxon>
        <taxon>Neoptera</taxon>
        <taxon>Endopterygota</taxon>
        <taxon>Coleoptera</taxon>
        <taxon>Polyphaga</taxon>
        <taxon>Cucujiformia</taxon>
        <taxon>Curculionidae</taxon>
        <taxon>Dryophthorinae</taxon>
        <taxon>Rhynchophorus</taxon>
    </lineage>
</organism>
<protein>
    <submittedName>
        <fullName evidence="1">Uncharacterized protein</fullName>
    </submittedName>
</protein>
<comment type="caution">
    <text evidence="1">The sequence shown here is derived from an EMBL/GenBank/DDBJ whole genome shotgun (WGS) entry which is preliminary data.</text>
</comment>